<feature type="domain" description="NmrA-like" evidence="3">
    <location>
        <begin position="11"/>
        <end position="250"/>
    </location>
</feature>
<dbReference type="Proteomes" id="UP000076761">
    <property type="component" value="Unassembled WGS sequence"/>
</dbReference>
<protein>
    <submittedName>
        <fullName evidence="4">NAD(P)-binding protein</fullName>
    </submittedName>
</protein>
<dbReference type="GO" id="GO:0016491">
    <property type="term" value="F:oxidoreductase activity"/>
    <property type="evidence" value="ECO:0007669"/>
    <property type="project" value="UniProtKB-KW"/>
</dbReference>
<evidence type="ECO:0000259" key="3">
    <source>
        <dbReference type="Pfam" id="PF05368"/>
    </source>
</evidence>
<evidence type="ECO:0000313" key="4">
    <source>
        <dbReference type="EMBL" id="KZT25505.1"/>
    </source>
</evidence>
<evidence type="ECO:0000256" key="2">
    <source>
        <dbReference type="ARBA" id="ARBA00023002"/>
    </source>
</evidence>
<dbReference type="InParanoid" id="A0A165SQD1"/>
<dbReference type="OrthoDB" id="5283654at2759"/>
<dbReference type="InterPro" id="IPR008030">
    <property type="entry name" value="NmrA-like"/>
</dbReference>
<keyword evidence="1" id="KW-0521">NADP</keyword>
<name>A0A165SQD1_9AGAM</name>
<dbReference type="InterPro" id="IPR036291">
    <property type="entry name" value="NAD(P)-bd_dom_sf"/>
</dbReference>
<keyword evidence="2" id="KW-0560">Oxidoreductase</keyword>
<reference evidence="4 5" key="1">
    <citation type="journal article" date="2016" name="Mol. Biol. Evol.">
        <title>Comparative Genomics of Early-Diverging Mushroom-Forming Fungi Provides Insights into the Origins of Lignocellulose Decay Capabilities.</title>
        <authorList>
            <person name="Nagy L.G."/>
            <person name="Riley R."/>
            <person name="Tritt A."/>
            <person name="Adam C."/>
            <person name="Daum C."/>
            <person name="Floudas D."/>
            <person name="Sun H."/>
            <person name="Yadav J.S."/>
            <person name="Pangilinan J."/>
            <person name="Larsson K.H."/>
            <person name="Matsuura K."/>
            <person name="Barry K."/>
            <person name="Labutti K."/>
            <person name="Kuo R."/>
            <person name="Ohm R.A."/>
            <person name="Bhattacharya S.S."/>
            <person name="Shirouzu T."/>
            <person name="Yoshinaga Y."/>
            <person name="Martin F.M."/>
            <person name="Grigoriev I.V."/>
            <person name="Hibbett D.S."/>
        </authorList>
    </citation>
    <scope>NUCLEOTIDE SEQUENCE [LARGE SCALE GENOMIC DNA]</scope>
    <source>
        <strain evidence="4 5">HHB14362 ss-1</strain>
    </source>
</reference>
<dbReference type="Pfam" id="PF05368">
    <property type="entry name" value="NmrA"/>
    <property type="match status" value="1"/>
</dbReference>
<organism evidence="4 5">
    <name type="scientific">Neolentinus lepideus HHB14362 ss-1</name>
    <dbReference type="NCBI Taxonomy" id="1314782"/>
    <lineage>
        <taxon>Eukaryota</taxon>
        <taxon>Fungi</taxon>
        <taxon>Dikarya</taxon>
        <taxon>Basidiomycota</taxon>
        <taxon>Agaricomycotina</taxon>
        <taxon>Agaricomycetes</taxon>
        <taxon>Gloeophyllales</taxon>
        <taxon>Gloeophyllaceae</taxon>
        <taxon>Neolentinus</taxon>
    </lineage>
</organism>
<gene>
    <name evidence="4" type="ORF">NEOLEDRAFT_1178294</name>
</gene>
<dbReference type="EMBL" id="KV425571">
    <property type="protein sequence ID" value="KZT25505.1"/>
    <property type="molecule type" value="Genomic_DNA"/>
</dbReference>
<evidence type="ECO:0000256" key="1">
    <source>
        <dbReference type="ARBA" id="ARBA00022857"/>
    </source>
</evidence>
<sequence length="265" mass="29078">MSGFKNFAVAGVGRIGEFIAEELLKLKSEGRVSSVIILTHGRTDATVNKLSSLGGTITSIDWSSPSSITAALTAAHVDVVISALPETALHLQHTLADAAKAANVKLLLPSEWGSRSMTREDGTGYYSSGHQEIHKKLEEIGLPYALVFTGMWSDFIFNPMFGWNIPNGKVEIWGEGNKPSTFTTRRDAARFVAHIVTALSPEELFWKEFCLEGDRKSLNDICEGYQAKTKKKLEIVHHPISEQEKILEENAPISVPFIVAWGLLA</sequence>
<dbReference type="Gene3D" id="3.90.25.10">
    <property type="entry name" value="UDP-galactose 4-epimerase, domain 1"/>
    <property type="match status" value="1"/>
</dbReference>
<accession>A0A165SQD1</accession>
<dbReference type="InterPro" id="IPR051609">
    <property type="entry name" value="NmrA/Isoflavone_reductase-like"/>
</dbReference>
<proteinExistence type="predicted"/>
<dbReference type="SUPFAM" id="SSF51735">
    <property type="entry name" value="NAD(P)-binding Rossmann-fold domains"/>
    <property type="match status" value="1"/>
</dbReference>
<dbReference type="PANTHER" id="PTHR47706:SF9">
    <property type="entry name" value="NMRA-LIKE DOMAIN-CONTAINING PROTEIN-RELATED"/>
    <property type="match status" value="1"/>
</dbReference>
<dbReference type="AlphaFoldDB" id="A0A165SQD1"/>
<dbReference type="PANTHER" id="PTHR47706">
    <property type="entry name" value="NMRA-LIKE FAMILY PROTEIN"/>
    <property type="match status" value="1"/>
</dbReference>
<dbReference type="Gene3D" id="3.40.50.720">
    <property type="entry name" value="NAD(P)-binding Rossmann-like Domain"/>
    <property type="match status" value="1"/>
</dbReference>
<dbReference type="STRING" id="1314782.A0A165SQD1"/>
<keyword evidence="5" id="KW-1185">Reference proteome</keyword>
<evidence type="ECO:0000313" key="5">
    <source>
        <dbReference type="Proteomes" id="UP000076761"/>
    </source>
</evidence>